<dbReference type="PANTHER" id="PTHR18964">
    <property type="entry name" value="ROK (REPRESSOR, ORF, KINASE) FAMILY"/>
    <property type="match status" value="1"/>
</dbReference>
<name>A0ABX0Y2J7_9ACTN</name>
<dbReference type="Proteomes" id="UP000722989">
    <property type="component" value="Unassembled WGS sequence"/>
</dbReference>
<dbReference type="CDD" id="cd23763">
    <property type="entry name" value="ASKHA_ATPase_ROK"/>
    <property type="match status" value="1"/>
</dbReference>
<dbReference type="PANTHER" id="PTHR18964:SF149">
    <property type="entry name" value="BIFUNCTIONAL UDP-N-ACETYLGLUCOSAMINE 2-EPIMERASE_N-ACETYLMANNOSAMINE KINASE"/>
    <property type="match status" value="1"/>
</dbReference>
<dbReference type="Pfam" id="PF00480">
    <property type="entry name" value="ROK"/>
    <property type="match status" value="2"/>
</dbReference>
<reference evidence="3 4" key="1">
    <citation type="submission" date="2020-03" db="EMBL/GenBank/DDBJ databases">
        <title>WGS of the type strain of Planosporangium spp.</title>
        <authorList>
            <person name="Thawai C."/>
        </authorList>
    </citation>
    <scope>NUCLEOTIDE SEQUENCE [LARGE SCALE GENOMIC DNA]</scope>
    <source>
        <strain evidence="3 4">TBRC 5610</strain>
    </source>
</reference>
<dbReference type="InterPro" id="IPR043129">
    <property type="entry name" value="ATPase_NBD"/>
</dbReference>
<dbReference type="EMBL" id="JAATVY010000017">
    <property type="protein sequence ID" value="NJC72311.1"/>
    <property type="molecule type" value="Genomic_DNA"/>
</dbReference>
<dbReference type="SUPFAM" id="SSF53067">
    <property type="entry name" value="Actin-like ATPase domain"/>
    <property type="match status" value="1"/>
</dbReference>
<dbReference type="InterPro" id="IPR036390">
    <property type="entry name" value="WH_DNA-bd_sf"/>
</dbReference>
<comment type="caution">
    <text evidence="3">The sequence shown here is derived from an EMBL/GenBank/DDBJ whole genome shotgun (WGS) entry which is preliminary data.</text>
</comment>
<dbReference type="Gene3D" id="1.10.10.10">
    <property type="entry name" value="Winged helix-like DNA-binding domain superfamily/Winged helix DNA-binding domain"/>
    <property type="match status" value="1"/>
</dbReference>
<protein>
    <submittedName>
        <fullName evidence="3">ROK family protein</fullName>
    </submittedName>
</protein>
<dbReference type="InterPro" id="IPR005471">
    <property type="entry name" value="Tscrpt_reg_IclR_N"/>
</dbReference>
<dbReference type="InterPro" id="IPR036388">
    <property type="entry name" value="WH-like_DNA-bd_sf"/>
</dbReference>
<accession>A0ABX0Y2J7</accession>
<proteinExistence type="inferred from homology"/>
<dbReference type="InterPro" id="IPR000600">
    <property type="entry name" value="ROK"/>
</dbReference>
<sequence>MSAESSTVATVLRSLLDCPAPASRGELAARCALSRPTAFAAVDRLMSLGLVAQAGQRAGGPGRTATLYDLDPRVGLIAGVDIGGSNTRAAVCDVRGRVLAETRVTTDANGGGAVARQSARLVAGLLAKVEPDAPLLVTGVSVPGVVDPRNGTVSLAPNIGQREPYDLLTLLTERLGTTVLIDNNVNLAALGEQRQGAARELETFVVVSVGAGVGAGIVHRGTLLRGARGAAGEITLAPLRTPPHVPDSDVDDAGALALLRAAADRDDWKVRAPGTVLELFELAAAGEPPAVELVEGECQRVGEIIATLCAVVDPEAILLAGGLGGNRLLLEGAVRVARRFVSDLPPVLPSKLGERASLVGAIGMASEHATAQLAERAASVPIGSP</sequence>
<evidence type="ECO:0000259" key="2">
    <source>
        <dbReference type="Pfam" id="PF09339"/>
    </source>
</evidence>
<feature type="domain" description="HTH iclR-type" evidence="2">
    <location>
        <begin position="10"/>
        <end position="53"/>
    </location>
</feature>
<gene>
    <name evidence="3" type="ORF">HC031_21705</name>
</gene>
<comment type="similarity">
    <text evidence="1">Belongs to the ROK (NagC/XylR) family.</text>
</comment>
<evidence type="ECO:0000256" key="1">
    <source>
        <dbReference type="ARBA" id="ARBA00006479"/>
    </source>
</evidence>
<dbReference type="RefSeq" id="WP_167927220.1">
    <property type="nucleotide sequence ID" value="NZ_JAATVY010000017.1"/>
</dbReference>
<evidence type="ECO:0000313" key="4">
    <source>
        <dbReference type="Proteomes" id="UP000722989"/>
    </source>
</evidence>
<dbReference type="Gene3D" id="3.30.420.40">
    <property type="match status" value="2"/>
</dbReference>
<organism evidence="3 4">
    <name type="scientific">Planosporangium thailandense</name>
    <dbReference type="NCBI Taxonomy" id="765197"/>
    <lineage>
        <taxon>Bacteria</taxon>
        <taxon>Bacillati</taxon>
        <taxon>Actinomycetota</taxon>
        <taxon>Actinomycetes</taxon>
        <taxon>Micromonosporales</taxon>
        <taxon>Micromonosporaceae</taxon>
        <taxon>Planosporangium</taxon>
    </lineage>
</organism>
<dbReference type="SUPFAM" id="SSF46785">
    <property type="entry name" value="Winged helix' DNA-binding domain"/>
    <property type="match status" value="1"/>
</dbReference>
<keyword evidence="4" id="KW-1185">Reference proteome</keyword>
<evidence type="ECO:0000313" key="3">
    <source>
        <dbReference type="EMBL" id="NJC72311.1"/>
    </source>
</evidence>
<dbReference type="Pfam" id="PF09339">
    <property type="entry name" value="HTH_IclR"/>
    <property type="match status" value="1"/>
</dbReference>